<evidence type="ECO:0000256" key="5">
    <source>
        <dbReference type="ARBA" id="ARBA00022806"/>
    </source>
</evidence>
<keyword evidence="2 15" id="KW-0547">Nucleotide-binding</keyword>
<keyword evidence="4 15" id="KW-0378">Hydrolase</keyword>
<proteinExistence type="predicted"/>
<evidence type="ECO:0000256" key="13">
    <source>
        <dbReference type="ARBA" id="ARBA00034923"/>
    </source>
</evidence>
<keyword evidence="8" id="KW-0238">DNA-binding</keyword>
<evidence type="ECO:0000259" key="16">
    <source>
        <dbReference type="PROSITE" id="PS51198"/>
    </source>
</evidence>
<dbReference type="Proteomes" id="UP000028607">
    <property type="component" value="Unassembled WGS sequence"/>
</dbReference>
<dbReference type="InterPro" id="IPR014016">
    <property type="entry name" value="UvrD-like_ATP-bd"/>
</dbReference>
<keyword evidence="3" id="KW-0227">DNA damage</keyword>
<dbReference type="PANTHER" id="PTHR11070">
    <property type="entry name" value="UVRD / RECB / PCRA DNA HELICASE FAMILY MEMBER"/>
    <property type="match status" value="1"/>
</dbReference>
<dbReference type="InterPro" id="IPR014151">
    <property type="entry name" value="DNA_helicase_AddA"/>
</dbReference>
<reference evidence="19" key="1">
    <citation type="submission" date="2013-04" db="EMBL/GenBank/DDBJ databases">
        <title>Thioclava sp. 13D2W-2 Genome Sequencing.</title>
        <authorList>
            <person name="Lai Q."/>
            <person name="Li G."/>
            <person name="Shao Z."/>
        </authorList>
    </citation>
    <scope>NUCLEOTIDE SEQUENCE [LARGE SCALE GENOMIC DNA]</scope>
    <source>
        <strain evidence="19">13D2W-2</strain>
    </source>
</reference>
<dbReference type="Gene3D" id="3.30.160.800">
    <property type="match status" value="1"/>
</dbReference>
<evidence type="ECO:0000256" key="12">
    <source>
        <dbReference type="ARBA" id="ARBA00034808"/>
    </source>
</evidence>
<sequence length="1130" mass="122791">MTADLASQRQIRASEPHDSVWLAANAGSGKTKVLTDRVARMLLEGTEPHRILCLTYTKAAAAEMQNRLLALLGGWAMMEEDALRARLDALGAPGPLSDEQLAEARRLFAKAIETPGGLKIQTIHAFCAALLRRFPLEARVPHGFTEMDDRAGELMREEILEEMADGPDRATLDALLGVYSGEDLGAICAEISRNRDGFAGNLCFDDLLVAYGLPSGFDDARLLAEAFRPGDLALMRELAPLCLASGANDKKLGAVLGAITELDLAAMRALEEVLCVKKPKEGPPYQAKGEAVLTQGLRKTAGAGLVEGIADLSERIAAVRPDRLALMAAKRTQLLHRFAQAFLPRLDAYKAARGWLDFDDLIDRAAALLEEPSVAQWVLFRLDGGIDHILVDEAQDTSPRQWRVIERIAEEFTSGEGAREGTRTLFVVGDRKQSIYSFQGADLAQFETVRAHFREKFEGIGRALVPLELEHSFRSAAAVLRAVDQSFALGATEGLGGAPTHIAFHEALPGRVDLWPPVAKPEADPDGDWEDPVDHISEASDISVLARTIADEIKAMVAQGVQIPDHRVEGGARPVHEGDFLILVRRRSDLFSEIIRACKAAGLAVAGADRLKLGAELAVRDIRSLLAFLATPEDDLALAEALRSPLLGWSEAELYRLAQPRKGFLWEALRHCPDRPDTLAILHDLRDHADFLRPFELLERLLTRHGGRERLLARLGAEAEDGIDELIAQALSFERNEVPSLTGFLGWLDADDVEVKRQLEGGGRAIRVMTVHGSKGLEAPIVILPDTAKKKDPPPPKLLRLGDGTAAFRQASAEAPAAQREAAEAETASREEEALRLLYVAMTRAEKWLIVAGAGEVGTGDETWYSRMKSGLDRAGTETVSGHSEALGALGEVLRHGNGDWPAPSHRAASAPERETTPLPDWIGRHAPVLPERLAVLSPSDLGGAKALPGEGTERDEEAAKRHGRNLHKLLEHLPDHPRESWSDLAQILLSEGEDALLPAEIEPVLHEATQVLGAPGILDWVGPETLAEVEITAELPELGGARIHGFIDRLRIDAAGVHVLDYKSNRIVPARPEEVPEGILRQMAAYRSALRQIHPGLPIRCAILWTRSGTIMPLGDAQLDGCMRAATVS</sequence>
<dbReference type="PROSITE" id="PS51217">
    <property type="entry name" value="UVRD_HELICASE_CTER"/>
    <property type="match status" value="1"/>
</dbReference>
<dbReference type="Gene3D" id="1.10.486.10">
    <property type="entry name" value="PCRA, domain 4"/>
    <property type="match status" value="1"/>
</dbReference>
<dbReference type="GO" id="GO:0000725">
    <property type="term" value="P:recombinational repair"/>
    <property type="evidence" value="ECO:0007669"/>
    <property type="project" value="TreeGrafter"/>
</dbReference>
<evidence type="ECO:0000256" key="6">
    <source>
        <dbReference type="ARBA" id="ARBA00022839"/>
    </source>
</evidence>
<dbReference type="PATRIC" id="fig|1317124.6.peg.1958"/>
<comment type="catalytic activity">
    <reaction evidence="11">
        <text>Couples ATP hydrolysis with the unwinding of duplex DNA by translocating in the 3'-5' direction.</text>
        <dbReference type="EC" id="5.6.2.4"/>
    </reaction>
</comment>
<keyword evidence="5 15" id="KW-0347">Helicase</keyword>
<dbReference type="Pfam" id="PF00580">
    <property type="entry name" value="UvrD-helicase"/>
    <property type="match status" value="1"/>
</dbReference>
<comment type="caution">
    <text evidence="18">The sequence shown here is derived from an EMBL/GenBank/DDBJ whole genome shotgun (WGS) entry which is preliminary data.</text>
</comment>
<keyword evidence="1" id="KW-0540">Nuclease</keyword>
<keyword evidence="7 15" id="KW-0067">ATP-binding</keyword>
<name>A0A085TWY2_9RHOB</name>
<dbReference type="InterPro" id="IPR014017">
    <property type="entry name" value="DNA_helicase_UvrD-like_C"/>
</dbReference>
<feature type="domain" description="UvrD-like helicase C-terminal" evidence="17">
    <location>
        <begin position="493"/>
        <end position="776"/>
    </location>
</feature>
<evidence type="ECO:0000256" key="10">
    <source>
        <dbReference type="ARBA" id="ARBA00023235"/>
    </source>
</evidence>
<evidence type="ECO:0000256" key="8">
    <source>
        <dbReference type="ARBA" id="ARBA00023125"/>
    </source>
</evidence>
<dbReference type="OrthoDB" id="9810135at2"/>
<gene>
    <name evidence="18" type="ORF">DW2_09646</name>
</gene>
<dbReference type="PROSITE" id="PS51198">
    <property type="entry name" value="UVRD_HELICASE_ATP_BIND"/>
    <property type="match status" value="1"/>
</dbReference>
<dbReference type="EC" id="5.6.2.4" evidence="12"/>
<dbReference type="Pfam" id="PF12705">
    <property type="entry name" value="PDDEXK_1"/>
    <property type="match status" value="1"/>
</dbReference>
<feature type="binding site" evidence="15">
    <location>
        <begin position="24"/>
        <end position="31"/>
    </location>
    <ligand>
        <name>ATP</name>
        <dbReference type="ChEBI" id="CHEBI:30616"/>
    </ligand>
</feature>
<evidence type="ECO:0000256" key="4">
    <source>
        <dbReference type="ARBA" id="ARBA00022801"/>
    </source>
</evidence>
<dbReference type="InterPro" id="IPR000212">
    <property type="entry name" value="DNA_helicase_UvrD/REP"/>
</dbReference>
<dbReference type="EMBL" id="AQRC01000006">
    <property type="protein sequence ID" value="KFE35229.1"/>
    <property type="molecule type" value="Genomic_DNA"/>
</dbReference>
<dbReference type="GO" id="GO:0003677">
    <property type="term" value="F:DNA binding"/>
    <property type="evidence" value="ECO:0007669"/>
    <property type="project" value="UniProtKB-KW"/>
</dbReference>
<dbReference type="STRING" id="1317124.DW2_09646"/>
<comment type="catalytic activity">
    <reaction evidence="14">
        <text>ATP + H2O = ADP + phosphate + H(+)</text>
        <dbReference type="Rhea" id="RHEA:13065"/>
        <dbReference type="ChEBI" id="CHEBI:15377"/>
        <dbReference type="ChEBI" id="CHEBI:15378"/>
        <dbReference type="ChEBI" id="CHEBI:30616"/>
        <dbReference type="ChEBI" id="CHEBI:43474"/>
        <dbReference type="ChEBI" id="CHEBI:456216"/>
        <dbReference type="EC" id="5.6.2.4"/>
    </reaction>
</comment>
<evidence type="ECO:0000256" key="11">
    <source>
        <dbReference type="ARBA" id="ARBA00034617"/>
    </source>
</evidence>
<reference evidence="18 19" key="2">
    <citation type="journal article" date="2015" name="Antonie Van Leeuwenhoek">
        <title>Thioclava indica sp. nov., isolated from surface seawater of the Indian Ocean.</title>
        <authorList>
            <person name="Liu Y."/>
            <person name="Lai Q."/>
            <person name="Du J."/>
            <person name="Xu H."/>
            <person name="Jiang L."/>
            <person name="Shao Z."/>
        </authorList>
    </citation>
    <scope>NUCLEOTIDE SEQUENCE [LARGE SCALE GENOMIC DNA]</scope>
    <source>
        <strain evidence="18 19">13D2W-2</strain>
    </source>
</reference>
<evidence type="ECO:0000256" key="14">
    <source>
        <dbReference type="ARBA" id="ARBA00048988"/>
    </source>
</evidence>
<evidence type="ECO:0000256" key="2">
    <source>
        <dbReference type="ARBA" id="ARBA00022741"/>
    </source>
</evidence>
<dbReference type="GO" id="GO:0043138">
    <property type="term" value="F:3'-5' DNA helicase activity"/>
    <property type="evidence" value="ECO:0007669"/>
    <property type="project" value="UniProtKB-EC"/>
</dbReference>
<evidence type="ECO:0000313" key="18">
    <source>
        <dbReference type="EMBL" id="KFE35229.1"/>
    </source>
</evidence>
<keyword evidence="6" id="KW-0269">Exonuclease</keyword>
<keyword evidence="10" id="KW-0413">Isomerase</keyword>
<dbReference type="InterPro" id="IPR011335">
    <property type="entry name" value="Restrct_endonuc-II-like"/>
</dbReference>
<evidence type="ECO:0000256" key="9">
    <source>
        <dbReference type="ARBA" id="ARBA00023204"/>
    </source>
</evidence>
<dbReference type="GO" id="GO:0033202">
    <property type="term" value="C:DNA helicase complex"/>
    <property type="evidence" value="ECO:0007669"/>
    <property type="project" value="TreeGrafter"/>
</dbReference>
<dbReference type="Pfam" id="PF13361">
    <property type="entry name" value="UvrD_C"/>
    <property type="match status" value="1"/>
</dbReference>
<keyword evidence="19" id="KW-1185">Reference proteome</keyword>
<evidence type="ECO:0000259" key="17">
    <source>
        <dbReference type="PROSITE" id="PS51217"/>
    </source>
</evidence>
<dbReference type="InterPro" id="IPR027417">
    <property type="entry name" value="P-loop_NTPase"/>
</dbReference>
<evidence type="ECO:0000256" key="15">
    <source>
        <dbReference type="PROSITE-ProRule" id="PRU00560"/>
    </source>
</evidence>
<keyword evidence="9" id="KW-0234">DNA repair</keyword>
<accession>A0A085TWY2</accession>
<dbReference type="PANTHER" id="PTHR11070:SF2">
    <property type="entry name" value="ATP-DEPENDENT DNA HELICASE SRS2"/>
    <property type="match status" value="1"/>
</dbReference>
<dbReference type="GO" id="GO:0004527">
    <property type="term" value="F:exonuclease activity"/>
    <property type="evidence" value="ECO:0007669"/>
    <property type="project" value="UniProtKB-KW"/>
</dbReference>
<dbReference type="Gene3D" id="3.90.320.10">
    <property type="match status" value="1"/>
</dbReference>
<feature type="domain" description="UvrD-like helicase ATP-binding" evidence="16">
    <location>
        <begin position="3"/>
        <end position="476"/>
    </location>
</feature>
<organism evidence="18 19">
    <name type="scientific">Thioclava atlantica</name>
    <dbReference type="NCBI Taxonomy" id="1317124"/>
    <lineage>
        <taxon>Bacteria</taxon>
        <taxon>Pseudomonadati</taxon>
        <taxon>Pseudomonadota</taxon>
        <taxon>Alphaproteobacteria</taxon>
        <taxon>Rhodobacterales</taxon>
        <taxon>Paracoccaceae</taxon>
        <taxon>Thioclava</taxon>
    </lineage>
</organism>
<dbReference type="SUPFAM" id="SSF52540">
    <property type="entry name" value="P-loop containing nucleoside triphosphate hydrolases"/>
    <property type="match status" value="1"/>
</dbReference>
<dbReference type="Gene3D" id="3.40.50.300">
    <property type="entry name" value="P-loop containing nucleotide triphosphate hydrolases"/>
    <property type="match status" value="3"/>
</dbReference>
<evidence type="ECO:0000256" key="1">
    <source>
        <dbReference type="ARBA" id="ARBA00022722"/>
    </source>
</evidence>
<dbReference type="AlphaFoldDB" id="A0A085TWY2"/>
<evidence type="ECO:0000313" key="19">
    <source>
        <dbReference type="Proteomes" id="UP000028607"/>
    </source>
</evidence>
<dbReference type="SUPFAM" id="SSF52980">
    <property type="entry name" value="Restriction endonuclease-like"/>
    <property type="match status" value="1"/>
</dbReference>
<dbReference type="eggNOG" id="COG1074">
    <property type="taxonomic scope" value="Bacteria"/>
</dbReference>
<dbReference type="GO" id="GO:0005829">
    <property type="term" value="C:cytosol"/>
    <property type="evidence" value="ECO:0007669"/>
    <property type="project" value="TreeGrafter"/>
</dbReference>
<protein>
    <recommendedName>
        <fullName evidence="12">DNA 3'-5' helicase</fullName>
        <ecNumber evidence="12">5.6.2.4</ecNumber>
    </recommendedName>
    <alternativeName>
        <fullName evidence="13">DNA 3'-5' helicase II</fullName>
    </alternativeName>
</protein>
<evidence type="ECO:0000256" key="3">
    <source>
        <dbReference type="ARBA" id="ARBA00022763"/>
    </source>
</evidence>
<dbReference type="GO" id="GO:0005524">
    <property type="term" value="F:ATP binding"/>
    <property type="evidence" value="ECO:0007669"/>
    <property type="project" value="UniProtKB-UniRule"/>
</dbReference>
<dbReference type="NCBIfam" id="TIGR02784">
    <property type="entry name" value="addA_alphas"/>
    <property type="match status" value="1"/>
</dbReference>
<dbReference type="RefSeq" id="WP_038145797.1">
    <property type="nucleotide sequence ID" value="NZ_AQRC01000006.1"/>
</dbReference>
<dbReference type="InterPro" id="IPR038726">
    <property type="entry name" value="PDDEXK_AddAB-type"/>
</dbReference>
<evidence type="ECO:0000256" key="7">
    <source>
        <dbReference type="ARBA" id="ARBA00022840"/>
    </source>
</evidence>
<dbReference type="InterPro" id="IPR011604">
    <property type="entry name" value="PDDEXK-like_dom_sf"/>
</dbReference>